<name>A0A5N7CSI1_9EURO</name>
<gene>
    <name evidence="1" type="ORF">BDV37DRAFT_266268</name>
</gene>
<dbReference type="AlphaFoldDB" id="A0A5N7CSI1"/>
<protein>
    <submittedName>
        <fullName evidence="1">Uncharacterized protein</fullName>
    </submittedName>
</protein>
<dbReference type="RefSeq" id="XP_031934519.1">
    <property type="nucleotide sequence ID" value="XM_032083892.1"/>
</dbReference>
<keyword evidence="2" id="KW-1185">Reference proteome</keyword>
<accession>A0A5N7CSI1</accession>
<dbReference type="GeneID" id="43668583"/>
<dbReference type="Proteomes" id="UP000325579">
    <property type="component" value="Unassembled WGS sequence"/>
</dbReference>
<proteinExistence type="predicted"/>
<reference evidence="1 2" key="1">
    <citation type="submission" date="2019-04" db="EMBL/GenBank/DDBJ databases">
        <authorList>
            <consortium name="DOE Joint Genome Institute"/>
            <person name="Mondo S."/>
            <person name="Kjaerbolling I."/>
            <person name="Vesth T."/>
            <person name="Frisvad J.C."/>
            <person name="Nybo J.L."/>
            <person name="Theobald S."/>
            <person name="Kildgaard S."/>
            <person name="Isbrandt T."/>
            <person name="Kuo A."/>
            <person name="Sato A."/>
            <person name="Lyhne E.K."/>
            <person name="Kogle M.E."/>
            <person name="Wiebenga A."/>
            <person name="Kun R.S."/>
            <person name="Lubbers R.J."/>
            <person name="Makela M.R."/>
            <person name="Barry K."/>
            <person name="Chovatia M."/>
            <person name="Clum A."/>
            <person name="Daum C."/>
            <person name="Haridas S."/>
            <person name="He G."/>
            <person name="LaButti K."/>
            <person name="Lipzen A."/>
            <person name="Riley R."/>
            <person name="Salamov A."/>
            <person name="Simmons B.A."/>
            <person name="Magnuson J.K."/>
            <person name="Henrissat B."/>
            <person name="Mortensen U.H."/>
            <person name="Larsen T.O."/>
            <person name="Devries R.P."/>
            <person name="Grigoriev I.V."/>
            <person name="Machida M."/>
            <person name="Baker S.E."/>
            <person name="Andersen M.R."/>
            <person name="Cantor M.N."/>
            <person name="Hua S.X."/>
        </authorList>
    </citation>
    <scope>NUCLEOTIDE SEQUENCE [LARGE SCALE GENOMIC DNA]</scope>
    <source>
        <strain evidence="1 2">CBS 119388</strain>
    </source>
</reference>
<evidence type="ECO:0000313" key="2">
    <source>
        <dbReference type="Proteomes" id="UP000325579"/>
    </source>
</evidence>
<organism evidence="1 2">
    <name type="scientific">Aspergillus pseudonomiae</name>
    <dbReference type="NCBI Taxonomy" id="1506151"/>
    <lineage>
        <taxon>Eukaryota</taxon>
        <taxon>Fungi</taxon>
        <taxon>Dikarya</taxon>
        <taxon>Ascomycota</taxon>
        <taxon>Pezizomycotina</taxon>
        <taxon>Eurotiomycetes</taxon>
        <taxon>Eurotiomycetidae</taxon>
        <taxon>Eurotiales</taxon>
        <taxon>Aspergillaceae</taxon>
        <taxon>Aspergillus</taxon>
        <taxon>Aspergillus subgen. Circumdati</taxon>
    </lineage>
</organism>
<dbReference type="EMBL" id="ML736911">
    <property type="protein sequence ID" value="KAE8397200.1"/>
    <property type="molecule type" value="Genomic_DNA"/>
</dbReference>
<evidence type="ECO:0000313" key="1">
    <source>
        <dbReference type="EMBL" id="KAE8397200.1"/>
    </source>
</evidence>
<sequence>MGCCVYMKELTRCSVVIAGEVSSFMVHIQQSSSCSTELPFNSSHLFRPLHEVIIPETPSDAEI</sequence>